<evidence type="ECO:0000256" key="1">
    <source>
        <dbReference type="SAM" id="MobiDB-lite"/>
    </source>
</evidence>
<proteinExistence type="predicted"/>
<keyword evidence="3" id="KW-1185">Reference proteome</keyword>
<organism evidence="2 3">
    <name type="scientific">Armillaria luteobubalina</name>
    <dbReference type="NCBI Taxonomy" id="153913"/>
    <lineage>
        <taxon>Eukaryota</taxon>
        <taxon>Fungi</taxon>
        <taxon>Dikarya</taxon>
        <taxon>Basidiomycota</taxon>
        <taxon>Agaricomycotina</taxon>
        <taxon>Agaricomycetes</taxon>
        <taxon>Agaricomycetidae</taxon>
        <taxon>Agaricales</taxon>
        <taxon>Marasmiineae</taxon>
        <taxon>Physalacriaceae</taxon>
        <taxon>Armillaria</taxon>
    </lineage>
</organism>
<evidence type="ECO:0000313" key="2">
    <source>
        <dbReference type="EMBL" id="KAK0485532.1"/>
    </source>
</evidence>
<sequence length="169" mass="18163">MFRGPVLWSSHVLWVPQLVTSDRGVLSRRIQPSRTPTRPGIRPQLTGPLMTPPPLKDNGDIASKPPVTSAAVSAAVESLKDTPVVVFRVPVSFVCLPALSTPNSFPTMTTTDLFSASTVTVMPSTQFRGAIFPLWIVVALVIPRSIRSFLSHGDDEVSGPSSALEMMSP</sequence>
<name>A0AA39UDS9_9AGAR</name>
<accession>A0AA39UDS9</accession>
<gene>
    <name evidence="2" type="ORF">EDD18DRAFT_698791</name>
</gene>
<reference evidence="2" key="1">
    <citation type="submission" date="2023-06" db="EMBL/GenBank/DDBJ databases">
        <authorList>
            <consortium name="Lawrence Berkeley National Laboratory"/>
            <person name="Ahrendt S."/>
            <person name="Sahu N."/>
            <person name="Indic B."/>
            <person name="Wong-Bajracharya J."/>
            <person name="Merenyi Z."/>
            <person name="Ke H.-M."/>
            <person name="Monk M."/>
            <person name="Kocsube S."/>
            <person name="Drula E."/>
            <person name="Lipzen A."/>
            <person name="Balint B."/>
            <person name="Henrissat B."/>
            <person name="Andreopoulos B."/>
            <person name="Martin F.M."/>
            <person name="Harder C.B."/>
            <person name="Rigling D."/>
            <person name="Ford K.L."/>
            <person name="Foster G.D."/>
            <person name="Pangilinan J."/>
            <person name="Papanicolaou A."/>
            <person name="Barry K."/>
            <person name="LaButti K."/>
            <person name="Viragh M."/>
            <person name="Koriabine M."/>
            <person name="Yan M."/>
            <person name="Riley R."/>
            <person name="Champramary S."/>
            <person name="Plett K.L."/>
            <person name="Tsai I.J."/>
            <person name="Slot J."/>
            <person name="Sipos G."/>
            <person name="Plett J."/>
            <person name="Nagy L.G."/>
            <person name="Grigoriev I.V."/>
        </authorList>
    </citation>
    <scope>NUCLEOTIDE SEQUENCE</scope>
    <source>
        <strain evidence="2">HWK02</strain>
    </source>
</reference>
<feature type="region of interest" description="Disordered" evidence="1">
    <location>
        <begin position="26"/>
        <end position="52"/>
    </location>
</feature>
<dbReference type="EMBL" id="JAUEPU010000050">
    <property type="protein sequence ID" value="KAK0485532.1"/>
    <property type="molecule type" value="Genomic_DNA"/>
</dbReference>
<dbReference type="AlphaFoldDB" id="A0AA39UDS9"/>
<protein>
    <submittedName>
        <fullName evidence="2">Uncharacterized protein</fullName>
    </submittedName>
</protein>
<evidence type="ECO:0000313" key="3">
    <source>
        <dbReference type="Proteomes" id="UP001175228"/>
    </source>
</evidence>
<comment type="caution">
    <text evidence="2">The sequence shown here is derived from an EMBL/GenBank/DDBJ whole genome shotgun (WGS) entry which is preliminary data.</text>
</comment>
<dbReference type="Proteomes" id="UP001175228">
    <property type="component" value="Unassembled WGS sequence"/>
</dbReference>